<evidence type="ECO:0000313" key="1">
    <source>
        <dbReference type="EMBL" id="QIM16208.1"/>
    </source>
</evidence>
<dbReference type="EMBL" id="CP049934">
    <property type="protein sequence ID" value="QIM16208.1"/>
    <property type="molecule type" value="Genomic_DNA"/>
</dbReference>
<reference evidence="1 2" key="1">
    <citation type="submission" date="2020-03" db="EMBL/GenBank/DDBJ databases">
        <title>Leucobacter sp. nov., isolated from beetles.</title>
        <authorList>
            <person name="Hyun D.-W."/>
            <person name="Bae J.-W."/>
        </authorList>
    </citation>
    <scope>NUCLEOTIDE SEQUENCE [LARGE SCALE GENOMIC DNA]</scope>
    <source>
        <strain evidence="1 2">HDW9B</strain>
    </source>
</reference>
<name>A0A6G8FIP8_9MICO</name>
<sequence length="237" mass="24576">MASVVVPGGVAIAGRLNQGSSAIKPLSGVTKSLAGAGSSVLAGVKGLANGVKDAFKGAGAGAVTVAEKVKSALVWAKDRLGAGGVQSVADKIRRGELSLEEINALPTAVREQLRGIDRGDGRDIFGKYTTSDKISANKEALGLQEVGLDLGVDVLPDQIVVRLEAGGQGRRYDGLIHVKGNQYIGVEIKSGGAHREYMRPGNVQRQFDGLVSQSNPAKGILNGQPVEIVQVIDHRVP</sequence>
<proteinExistence type="predicted"/>
<dbReference type="AlphaFoldDB" id="A0A6G8FIP8"/>
<protein>
    <submittedName>
        <fullName evidence="1">Uncharacterized protein</fullName>
    </submittedName>
</protein>
<gene>
    <name evidence="1" type="ORF">G7067_06880</name>
</gene>
<evidence type="ECO:0000313" key="2">
    <source>
        <dbReference type="Proteomes" id="UP000501387"/>
    </source>
</evidence>
<keyword evidence="2" id="KW-1185">Reference proteome</keyword>
<accession>A0A6G8FIP8</accession>
<dbReference type="Proteomes" id="UP000501387">
    <property type="component" value="Chromosome"/>
</dbReference>
<dbReference type="RefSeq" id="WP_166323003.1">
    <property type="nucleotide sequence ID" value="NZ_CP049934.1"/>
</dbReference>
<dbReference type="KEGG" id="lins:G7067_06880"/>
<organism evidence="1 2">
    <name type="scientific">Leucobacter insecticola</name>
    <dbReference type="NCBI Taxonomy" id="2714934"/>
    <lineage>
        <taxon>Bacteria</taxon>
        <taxon>Bacillati</taxon>
        <taxon>Actinomycetota</taxon>
        <taxon>Actinomycetes</taxon>
        <taxon>Micrococcales</taxon>
        <taxon>Microbacteriaceae</taxon>
        <taxon>Leucobacter</taxon>
    </lineage>
</organism>